<protein>
    <submittedName>
        <fullName evidence="2">Uncharacterized protein</fullName>
    </submittedName>
</protein>
<sequence length="863" mass="96784">MKYKLILALALVIMIVIAFSPALSYITLSEGNATQQNDSPGEGTDHKTGGGDEEKEISMQKANPELGLAAGAENEHLVLYFDNTTGGIAVRDKASGKMFYSNPPTAKEDQKTSDETKQQLMSQVELVYNIKGKEGDFSLNSYSQALLLEQVSWGKIENGIRVSMTIGRAEQRLLLPKQIGKTSFEENILGKIKSERQKKQMQAFYILNPKEEMPGAVEDVYTLKTSANDRDKRVLEEIVKSTGYTYEMLEQDYEAIGYEPEKAVFPSFSMDIDYILQGNSLTVQLDAGNIVYDEDTFNLVSLSLLKYFGAGETREKGWIFLPDGSGTLIGFNNDGTKKTLLTTGKVYGDDSAVTRFERGSIKQDFRFPVFGIHRGDSTLLAIIDDGDAVADINGMMGGINHSWNTAYANFTIRNKDKFIEENAFEQAPWIIYEKKPYKGNITLKYYFLVGDDADYPGMAKAYRNYLIEKGALKKITAGDNIPFYLETLGSIDMIVRKLGLPISTQVPITTFEQAEGMINRLSQRGVDNIKLRYKAWYNGGYYYTAPSKMKVEKVIGGAGGLSELSKKAQAMGAEVYPDVDFVHVPSSSMFDGFSPRKDSIRNLFQKTAFYAELDPVEQAYMNIMWCITPNRIPEYFNRFSKAYDKLNIRSFSLSTLGKSLYSDFKSNNQINRQEAKDYFVKVLKAASEKYENIISDYGNAYIYPYADHLLNLPEEDSSFLISDKQVPFIQIALHGYIPYAGQALNLANEVRPAMLKAIEYGNGAYFVLNHGEDSILKAAGVYNQQGSMNFSYWEEEAADIYARMNEALRDVQDQAITDHKEVADQVFVTTYENGKSIIVNYSSQKASFKGVTVQPLDFAVIKD</sequence>
<proteinExistence type="predicted"/>
<organism evidence="2 3">
    <name type="scientific">Clostridium thermosuccinogenes</name>
    <dbReference type="NCBI Taxonomy" id="84032"/>
    <lineage>
        <taxon>Bacteria</taxon>
        <taxon>Bacillati</taxon>
        <taxon>Bacillota</taxon>
        <taxon>Clostridia</taxon>
        <taxon>Eubacteriales</taxon>
        <taxon>Clostridiaceae</taxon>
        <taxon>Clostridium</taxon>
    </lineage>
</organism>
<name>A0A2K2FM17_9CLOT</name>
<dbReference type="OrthoDB" id="9793135at2"/>
<dbReference type="RefSeq" id="WP_103081125.1">
    <property type="nucleotide sequence ID" value="NZ_CP021850.1"/>
</dbReference>
<evidence type="ECO:0000313" key="3">
    <source>
        <dbReference type="Proteomes" id="UP000236151"/>
    </source>
</evidence>
<dbReference type="Pfam" id="PF18952">
    <property type="entry name" value="DUF5696"/>
    <property type="match status" value="1"/>
</dbReference>
<gene>
    <name evidence="2" type="ORF">CDQ84_07575</name>
</gene>
<dbReference type="Proteomes" id="UP000236151">
    <property type="component" value="Unassembled WGS sequence"/>
</dbReference>
<keyword evidence="3" id="KW-1185">Reference proteome</keyword>
<dbReference type="InterPro" id="IPR043751">
    <property type="entry name" value="DUF5696"/>
</dbReference>
<accession>A0A2K2FM17</accession>
<dbReference type="KEGG" id="cthd:CDO33_05430"/>
<feature type="compositionally biased region" description="Basic and acidic residues" evidence="1">
    <location>
        <begin position="43"/>
        <end position="56"/>
    </location>
</feature>
<comment type="caution">
    <text evidence="2">The sequence shown here is derived from an EMBL/GenBank/DDBJ whole genome shotgun (WGS) entry which is preliminary data.</text>
</comment>
<feature type="region of interest" description="Disordered" evidence="1">
    <location>
        <begin position="32"/>
        <end position="56"/>
    </location>
</feature>
<dbReference type="AlphaFoldDB" id="A0A2K2FM17"/>
<evidence type="ECO:0000256" key="1">
    <source>
        <dbReference type="SAM" id="MobiDB-lite"/>
    </source>
</evidence>
<evidence type="ECO:0000313" key="2">
    <source>
        <dbReference type="EMBL" id="PNT99815.1"/>
    </source>
</evidence>
<reference evidence="2 3" key="1">
    <citation type="submission" date="2017-06" db="EMBL/GenBank/DDBJ databases">
        <title>Investigating the central metabolism of Clostridium thermosuccinogenes.</title>
        <authorList>
            <person name="Koendjbiharie J.G."/>
            <person name="van Kranenburg R."/>
        </authorList>
    </citation>
    <scope>NUCLEOTIDE SEQUENCE [LARGE SCALE GENOMIC DNA]</scope>
    <source>
        <strain evidence="2 3">DSM 5806</strain>
    </source>
</reference>
<dbReference type="EMBL" id="NIOJ01000015">
    <property type="protein sequence ID" value="PNT99815.1"/>
    <property type="molecule type" value="Genomic_DNA"/>
</dbReference>